<reference evidence="2" key="1">
    <citation type="submission" date="2020-03" db="EMBL/GenBank/DDBJ databases">
        <title>The deep terrestrial virosphere.</title>
        <authorList>
            <person name="Holmfeldt K."/>
            <person name="Nilsson E."/>
            <person name="Simone D."/>
            <person name="Lopez-Fernandez M."/>
            <person name="Wu X."/>
            <person name="de Brujin I."/>
            <person name="Lundin D."/>
            <person name="Andersson A."/>
            <person name="Bertilsson S."/>
            <person name="Dopson M."/>
        </authorList>
    </citation>
    <scope>NUCLEOTIDE SEQUENCE</scope>
    <source>
        <strain evidence="2">MM415A02836</strain>
        <strain evidence="1">MM415B01632</strain>
    </source>
</reference>
<proteinExistence type="predicted"/>
<dbReference type="EMBL" id="MT141934">
    <property type="protein sequence ID" value="QJA72226.1"/>
    <property type="molecule type" value="Genomic_DNA"/>
</dbReference>
<accession>A0A6M3JQL3</accession>
<sequence>MPTIEELQAEKKKLFAEVKVAHNKMEHARNIFHLTEQKYYRKKSAFEKVDYELAMVDGRYKVEPSSDSKRTKTVALGPAEILLTLNKDQLARICDTLGVDVDVEEE</sequence>
<protein>
    <submittedName>
        <fullName evidence="2">Uncharacterized protein</fullName>
    </submittedName>
</protein>
<dbReference type="AlphaFoldDB" id="A0A6M3JQL3"/>
<organism evidence="2">
    <name type="scientific">viral metagenome</name>
    <dbReference type="NCBI Taxonomy" id="1070528"/>
    <lineage>
        <taxon>unclassified sequences</taxon>
        <taxon>metagenomes</taxon>
        <taxon>organismal metagenomes</taxon>
    </lineage>
</organism>
<gene>
    <name evidence="2" type="ORF">MM415A02836_0010</name>
    <name evidence="1" type="ORF">MM415B01632_0023</name>
</gene>
<evidence type="ECO:0000313" key="2">
    <source>
        <dbReference type="EMBL" id="QJA72226.1"/>
    </source>
</evidence>
<dbReference type="EMBL" id="MT141275">
    <property type="protein sequence ID" value="QJA57475.1"/>
    <property type="molecule type" value="Genomic_DNA"/>
</dbReference>
<name>A0A6M3JQL3_9ZZZZ</name>
<evidence type="ECO:0000313" key="1">
    <source>
        <dbReference type="EMBL" id="QJA57475.1"/>
    </source>
</evidence>